<dbReference type="Proteomes" id="UP000567885">
    <property type="component" value="Unassembled WGS sequence"/>
</dbReference>
<feature type="compositionally biased region" description="Basic and acidic residues" evidence="1">
    <location>
        <begin position="29"/>
        <end position="41"/>
    </location>
</feature>
<gene>
    <name evidence="2" type="ORF">FHETE_9040</name>
</gene>
<evidence type="ECO:0000313" key="3">
    <source>
        <dbReference type="Proteomes" id="UP000567885"/>
    </source>
</evidence>
<proteinExistence type="predicted"/>
<dbReference type="AlphaFoldDB" id="A0A8H5WHI0"/>
<comment type="caution">
    <text evidence="2">The sequence shown here is derived from an EMBL/GenBank/DDBJ whole genome shotgun (WGS) entry which is preliminary data.</text>
</comment>
<sequence length="127" mass="13499">MRSSRSILSLVRAKSIATRQFSTMPAFRQIERGNGETETKSHATGTSKVPESLQEAVPKGVEEALPDSIHPTGSDPGQSTSKSHAKGGGKESVVPQKIQEILPESVERAVPNAIHDTGDTPITGDKK</sequence>
<dbReference type="EMBL" id="JAAGWQ010000199">
    <property type="protein sequence ID" value="KAF5660211.1"/>
    <property type="molecule type" value="Genomic_DNA"/>
</dbReference>
<evidence type="ECO:0000313" key="2">
    <source>
        <dbReference type="EMBL" id="KAF5660211.1"/>
    </source>
</evidence>
<organism evidence="2 3">
    <name type="scientific">Fusarium heterosporum</name>
    <dbReference type="NCBI Taxonomy" id="42747"/>
    <lineage>
        <taxon>Eukaryota</taxon>
        <taxon>Fungi</taxon>
        <taxon>Dikarya</taxon>
        <taxon>Ascomycota</taxon>
        <taxon>Pezizomycotina</taxon>
        <taxon>Sordariomycetes</taxon>
        <taxon>Hypocreomycetidae</taxon>
        <taxon>Hypocreales</taxon>
        <taxon>Nectriaceae</taxon>
        <taxon>Fusarium</taxon>
        <taxon>Fusarium heterosporum species complex</taxon>
    </lineage>
</organism>
<accession>A0A8H5WHI0</accession>
<evidence type="ECO:0000256" key="1">
    <source>
        <dbReference type="SAM" id="MobiDB-lite"/>
    </source>
</evidence>
<keyword evidence="3" id="KW-1185">Reference proteome</keyword>
<protein>
    <submittedName>
        <fullName evidence="2">Uncharacterized protein</fullName>
    </submittedName>
</protein>
<reference evidence="2 3" key="1">
    <citation type="submission" date="2020-05" db="EMBL/GenBank/DDBJ databases">
        <title>Identification and distribution of gene clusters putatively required for synthesis of sphingolipid metabolism inhibitors in phylogenetically diverse species of the filamentous fungus Fusarium.</title>
        <authorList>
            <person name="Kim H.-S."/>
            <person name="Busman M."/>
            <person name="Brown D.W."/>
            <person name="Divon H."/>
            <person name="Uhlig S."/>
            <person name="Proctor R.H."/>
        </authorList>
    </citation>
    <scope>NUCLEOTIDE SEQUENCE [LARGE SCALE GENOMIC DNA]</scope>
    <source>
        <strain evidence="2 3">NRRL 20693</strain>
    </source>
</reference>
<name>A0A8H5WHI0_FUSHE</name>
<dbReference type="OrthoDB" id="2559882at2759"/>
<feature type="region of interest" description="Disordered" evidence="1">
    <location>
        <begin position="24"/>
        <end position="127"/>
    </location>
</feature>